<protein>
    <submittedName>
        <fullName evidence="1">Uncharacterized protein</fullName>
    </submittedName>
</protein>
<dbReference type="Proteomes" id="UP000297890">
    <property type="component" value="Unassembled WGS sequence"/>
</dbReference>
<keyword evidence="2" id="KW-1185">Reference proteome</keyword>
<evidence type="ECO:0000313" key="1">
    <source>
        <dbReference type="EMBL" id="TFZ81474.1"/>
    </source>
</evidence>
<name>A0A4Z0F5E4_9GAMM</name>
<evidence type="ECO:0000313" key="2">
    <source>
        <dbReference type="Proteomes" id="UP000297890"/>
    </source>
</evidence>
<gene>
    <name evidence="1" type="ORF">E4680_12400</name>
</gene>
<comment type="caution">
    <text evidence="1">The sequence shown here is derived from an EMBL/GenBank/DDBJ whole genome shotgun (WGS) entry which is preliminary data.</text>
</comment>
<organism evidence="1 2">
    <name type="scientific">Candidatus Macondimonas diazotrophica</name>
    <dbReference type="NCBI Taxonomy" id="2305248"/>
    <lineage>
        <taxon>Bacteria</taxon>
        <taxon>Pseudomonadati</taxon>
        <taxon>Pseudomonadota</taxon>
        <taxon>Gammaproteobacteria</taxon>
        <taxon>Chromatiales</taxon>
        <taxon>Ectothiorhodospiraceae</taxon>
        <taxon>Candidatus Macondimonas</taxon>
    </lineage>
</organism>
<dbReference type="EMBL" id="SRIO01000022">
    <property type="protein sequence ID" value="TFZ81474.1"/>
    <property type="molecule type" value="Genomic_DNA"/>
</dbReference>
<reference evidence="1 2" key="1">
    <citation type="journal article" date="2019" name="ISME J.">
        <title>Candidatus Macondimonas diazotrophica, a novel gammaproteobacterial genus dominating crude-oil-contaminated coastal sediments.</title>
        <authorList>
            <person name="Karthikeyan S."/>
            <person name="Konstantinidis K."/>
        </authorList>
    </citation>
    <scope>NUCLEOTIDE SEQUENCE [LARGE SCALE GENOMIC DNA]</scope>
    <source>
        <strain evidence="1 2">KTK01</strain>
    </source>
</reference>
<accession>A0A4Z0F5E4</accession>
<sequence length="87" mass="9660">MTTQTWYKENLQSEVDQLADSLVRLGKASGKSCALTTVGIVSLTATAVELNNEILKDLIDITDVDVSKKYSEMKDTVASWFDQEETK</sequence>
<dbReference type="AlphaFoldDB" id="A0A4Z0F5E4"/>
<proteinExistence type="predicted"/>
<dbReference type="RefSeq" id="WP_135282735.1">
    <property type="nucleotide sequence ID" value="NZ_SRIO01000022.1"/>
</dbReference>